<evidence type="ECO:0000313" key="4">
    <source>
        <dbReference type="WBParaSite" id="PSAMB.scaffold2702size21723.g18806.t1"/>
    </source>
</evidence>
<dbReference type="SUPFAM" id="SSF57959">
    <property type="entry name" value="Leucine zipper domain"/>
    <property type="match status" value="1"/>
</dbReference>
<protein>
    <submittedName>
        <fullName evidence="4">BZIP domain-containing protein</fullName>
    </submittedName>
</protein>
<feature type="region of interest" description="Disordered" evidence="1">
    <location>
        <begin position="198"/>
        <end position="254"/>
    </location>
</feature>
<name>A0A914VZA6_9BILA</name>
<dbReference type="InterPro" id="IPR004827">
    <property type="entry name" value="bZIP"/>
</dbReference>
<dbReference type="SMART" id="SM00338">
    <property type="entry name" value="BRLZ"/>
    <property type="match status" value="1"/>
</dbReference>
<dbReference type="PROSITE" id="PS50217">
    <property type="entry name" value="BZIP"/>
    <property type="match status" value="1"/>
</dbReference>
<dbReference type="InterPro" id="IPR046347">
    <property type="entry name" value="bZIP_sf"/>
</dbReference>
<reference evidence="4" key="1">
    <citation type="submission" date="2022-11" db="UniProtKB">
        <authorList>
            <consortium name="WormBaseParasite"/>
        </authorList>
    </citation>
    <scope>IDENTIFICATION</scope>
</reference>
<organism evidence="3 4">
    <name type="scientific">Plectus sambesii</name>
    <dbReference type="NCBI Taxonomy" id="2011161"/>
    <lineage>
        <taxon>Eukaryota</taxon>
        <taxon>Metazoa</taxon>
        <taxon>Ecdysozoa</taxon>
        <taxon>Nematoda</taxon>
        <taxon>Chromadorea</taxon>
        <taxon>Plectida</taxon>
        <taxon>Plectina</taxon>
        <taxon>Plectoidea</taxon>
        <taxon>Plectidae</taxon>
        <taxon>Plectus</taxon>
    </lineage>
</organism>
<feature type="compositionally biased region" description="Basic and acidic residues" evidence="1">
    <location>
        <begin position="230"/>
        <end position="244"/>
    </location>
</feature>
<evidence type="ECO:0000259" key="2">
    <source>
        <dbReference type="PROSITE" id="PS50217"/>
    </source>
</evidence>
<dbReference type="Pfam" id="PF07716">
    <property type="entry name" value="bZIP_2"/>
    <property type="match status" value="1"/>
</dbReference>
<keyword evidence="3" id="KW-1185">Reference proteome</keyword>
<dbReference type="Gene3D" id="1.20.5.170">
    <property type="match status" value="1"/>
</dbReference>
<dbReference type="Proteomes" id="UP000887566">
    <property type="component" value="Unplaced"/>
</dbReference>
<dbReference type="PROSITE" id="PS00036">
    <property type="entry name" value="BZIP_BASIC"/>
    <property type="match status" value="1"/>
</dbReference>
<dbReference type="WBParaSite" id="PSAMB.scaffold2702size21723.g18806.t1">
    <property type="protein sequence ID" value="PSAMB.scaffold2702size21723.g18806.t1"/>
    <property type="gene ID" value="PSAMB.scaffold2702size21723.g18806"/>
</dbReference>
<proteinExistence type="predicted"/>
<accession>A0A914VZA6</accession>
<feature type="compositionally biased region" description="Low complexity" evidence="1">
    <location>
        <begin position="211"/>
        <end position="220"/>
    </location>
</feature>
<feature type="domain" description="BZIP" evidence="2">
    <location>
        <begin position="228"/>
        <end position="272"/>
    </location>
</feature>
<dbReference type="GO" id="GO:0003700">
    <property type="term" value="F:DNA-binding transcription factor activity"/>
    <property type="evidence" value="ECO:0007669"/>
    <property type="project" value="InterPro"/>
</dbReference>
<dbReference type="AlphaFoldDB" id="A0A914VZA6"/>
<evidence type="ECO:0000313" key="3">
    <source>
        <dbReference type="Proteomes" id="UP000887566"/>
    </source>
</evidence>
<evidence type="ECO:0000256" key="1">
    <source>
        <dbReference type="SAM" id="MobiDB-lite"/>
    </source>
</evidence>
<sequence length="316" mass="36036">MVSPINHPISSFTYNPQQDLQPLHSALTDQDRVQLDTPQPLINDAPLSWSKYTVSSDVQQQQSETTPSFNLFNLDSLTEEELYHPIAVNSLDDQAEFISQQEQQPPVDNGKPADELLNELLNDNCNDDVNSGKQIVVLPKRSFQKNNVNSPIFMGSETLSNENDQSFMNSTINLEPWIEHMPNDEKHINRHDKKAKMTAMSKKCREGMVDSPSSSSRLSSVVQRAVPDAVYRERRDRNNESSRKSREKRKAKQKEIEEELNKLKAGEDEVKKLKLQNQALLADIASLNATVTRQSEILLQKDKALYDLLMKVLHRQ</sequence>